<gene>
    <name evidence="1" type="ORF">WA026_005642</name>
</gene>
<evidence type="ECO:0000313" key="2">
    <source>
        <dbReference type="Proteomes" id="UP001431783"/>
    </source>
</evidence>
<dbReference type="AlphaFoldDB" id="A0AAW1U1R2"/>
<reference evidence="1 2" key="1">
    <citation type="submission" date="2023-03" db="EMBL/GenBank/DDBJ databases">
        <title>Genome insight into feeding habits of ladybird beetles.</title>
        <authorList>
            <person name="Li H.-S."/>
            <person name="Huang Y.-H."/>
            <person name="Pang H."/>
        </authorList>
    </citation>
    <scope>NUCLEOTIDE SEQUENCE [LARGE SCALE GENOMIC DNA]</scope>
    <source>
        <strain evidence="1">SYSU_2023b</strain>
        <tissue evidence="1">Whole body</tissue>
    </source>
</reference>
<proteinExistence type="predicted"/>
<keyword evidence="2" id="KW-1185">Reference proteome</keyword>
<sequence>MAYYFLRQLQRAIASFNPPIKNSNYSHAKNQLQSRIPLHINPFEGYDPSIVGYMPGIYDTIEINQKEINRPPPRYPDPYTHIHAGNFVEMSHLLILPYRDHRGEENENRILRFANQNIRRKPHLCTIKNPRCHKGHRKHEEPHISITILFQDGNGYHCLLPNYRYFYTVTQRNWSCYENSMTASSKT</sequence>
<organism evidence="1 2">
    <name type="scientific">Henosepilachna vigintioctopunctata</name>
    <dbReference type="NCBI Taxonomy" id="420089"/>
    <lineage>
        <taxon>Eukaryota</taxon>
        <taxon>Metazoa</taxon>
        <taxon>Ecdysozoa</taxon>
        <taxon>Arthropoda</taxon>
        <taxon>Hexapoda</taxon>
        <taxon>Insecta</taxon>
        <taxon>Pterygota</taxon>
        <taxon>Neoptera</taxon>
        <taxon>Endopterygota</taxon>
        <taxon>Coleoptera</taxon>
        <taxon>Polyphaga</taxon>
        <taxon>Cucujiformia</taxon>
        <taxon>Coccinelloidea</taxon>
        <taxon>Coccinellidae</taxon>
        <taxon>Epilachninae</taxon>
        <taxon>Epilachnini</taxon>
        <taxon>Henosepilachna</taxon>
    </lineage>
</organism>
<protein>
    <submittedName>
        <fullName evidence="1">Uncharacterized protein</fullName>
    </submittedName>
</protein>
<comment type="caution">
    <text evidence="1">The sequence shown here is derived from an EMBL/GenBank/DDBJ whole genome shotgun (WGS) entry which is preliminary data.</text>
</comment>
<accession>A0AAW1U1R2</accession>
<dbReference type="Proteomes" id="UP001431783">
    <property type="component" value="Unassembled WGS sequence"/>
</dbReference>
<name>A0AAW1U1R2_9CUCU</name>
<dbReference type="EMBL" id="JARQZJ010000032">
    <property type="protein sequence ID" value="KAK9874830.1"/>
    <property type="molecule type" value="Genomic_DNA"/>
</dbReference>
<evidence type="ECO:0000313" key="1">
    <source>
        <dbReference type="EMBL" id="KAK9874830.1"/>
    </source>
</evidence>